<name>A0AAV4KBW0_9ACTN</name>
<dbReference type="Pfam" id="PF19409">
    <property type="entry name" value="Thiopep_pre"/>
    <property type="match status" value="1"/>
</dbReference>
<dbReference type="EMBL" id="BMSJ01000001">
    <property type="protein sequence ID" value="GGR03599.1"/>
    <property type="molecule type" value="Genomic_DNA"/>
</dbReference>
<evidence type="ECO:0000313" key="3">
    <source>
        <dbReference type="Proteomes" id="UP000642014"/>
    </source>
</evidence>
<evidence type="ECO:0000313" key="2">
    <source>
        <dbReference type="EMBL" id="GGR03599.1"/>
    </source>
</evidence>
<feature type="region of interest" description="Disordered" evidence="1">
    <location>
        <begin position="1"/>
        <end position="65"/>
    </location>
</feature>
<evidence type="ECO:0000256" key="1">
    <source>
        <dbReference type="SAM" id="MobiDB-lite"/>
    </source>
</evidence>
<accession>A0AAV4KBW0</accession>
<dbReference type="Proteomes" id="UP000642014">
    <property type="component" value="Unassembled WGS sequence"/>
</dbReference>
<dbReference type="NCBIfam" id="NF033400">
    <property type="entry name" value="thiazolyl_B"/>
    <property type="match status" value="1"/>
</dbReference>
<proteinExistence type="predicted"/>
<reference evidence="2 3" key="1">
    <citation type="journal article" date="2014" name="Int. J. Syst. Evol. Microbiol.">
        <title>Complete genome sequence of Corynebacterium casei LMG S-19264T (=DSM 44701T), isolated from a smear-ripened cheese.</title>
        <authorList>
            <consortium name="US DOE Joint Genome Institute (JGI-PGF)"/>
            <person name="Walter F."/>
            <person name="Albersmeier A."/>
            <person name="Kalinowski J."/>
            <person name="Ruckert C."/>
        </authorList>
    </citation>
    <scope>NUCLEOTIDE SEQUENCE [LARGE SCALE GENOMIC DNA]</scope>
    <source>
        <strain evidence="2 3">JCM 4205</strain>
    </source>
</reference>
<comment type="caution">
    <text evidence="2">The sequence shown here is derived from an EMBL/GenBank/DDBJ whole genome shotgun (WGS) entry which is preliminary data.</text>
</comment>
<protein>
    <recommendedName>
        <fullName evidence="4">Thiazolylpeptide-type bacteriocin</fullName>
    </recommendedName>
</protein>
<dbReference type="NCBIfam" id="TIGR03892">
    <property type="entry name" value="thiopep_precurs"/>
    <property type="match status" value="1"/>
</dbReference>
<feature type="compositionally biased region" description="Acidic residues" evidence="1">
    <location>
        <begin position="23"/>
        <end position="35"/>
    </location>
</feature>
<feature type="compositionally biased region" description="Low complexity" evidence="1">
    <location>
        <begin position="48"/>
        <end position="65"/>
    </location>
</feature>
<organism evidence="2 3">
    <name type="scientific">Streptomyces cinereoruber</name>
    <dbReference type="NCBI Taxonomy" id="67260"/>
    <lineage>
        <taxon>Bacteria</taxon>
        <taxon>Bacillati</taxon>
        <taxon>Actinomycetota</taxon>
        <taxon>Actinomycetes</taxon>
        <taxon>Kitasatosporales</taxon>
        <taxon>Streptomycetaceae</taxon>
        <taxon>Streptomyces</taxon>
    </lineage>
</organism>
<dbReference type="RefSeq" id="WP_208420651.1">
    <property type="nucleotide sequence ID" value="NZ_BMSJ01000001.1"/>
</dbReference>
<dbReference type="AlphaFoldDB" id="A0AAV4KBW0"/>
<dbReference type="InterPro" id="IPR023895">
    <property type="entry name" value="Thiopep_bacteriocin_prcur"/>
</dbReference>
<dbReference type="GeneID" id="95456850"/>
<evidence type="ECO:0008006" key="4">
    <source>
        <dbReference type="Google" id="ProtNLM"/>
    </source>
</evidence>
<sequence length="65" mass="6832">MPRRIRKEKRTSVDGVENGDANEAFEDFGVDEPETPEVAQGVALPERGASSDSIGTSSSSTCSAC</sequence>
<gene>
    <name evidence="2" type="ORF">GCM10010497_00860</name>
</gene>